<dbReference type="PANTHER" id="PTHR21461">
    <property type="entry name" value="GLYCOSYLTRANSFERASE FAMILY 92 PROTEIN"/>
    <property type="match status" value="1"/>
</dbReference>
<dbReference type="PANTHER" id="PTHR21461:SF69">
    <property type="entry name" value="GLYCOSYLTRANSFERASE FAMILY 92 PROTEIN"/>
    <property type="match status" value="1"/>
</dbReference>
<keyword evidence="6 8" id="KW-1133">Transmembrane helix</keyword>
<evidence type="ECO:0000256" key="5">
    <source>
        <dbReference type="ARBA" id="ARBA00022692"/>
    </source>
</evidence>
<evidence type="ECO:0000256" key="2">
    <source>
        <dbReference type="ARBA" id="ARBA00007647"/>
    </source>
</evidence>
<keyword evidence="3" id="KW-0328">Glycosyltransferase</keyword>
<evidence type="ECO:0000256" key="3">
    <source>
        <dbReference type="ARBA" id="ARBA00022676"/>
    </source>
</evidence>
<reference evidence="9 10" key="1">
    <citation type="submission" date="2016-11" db="EMBL/GenBank/DDBJ databases">
        <authorList>
            <person name="Jaros S."/>
            <person name="Januszkiewicz K."/>
            <person name="Wedrychowicz H."/>
        </authorList>
    </citation>
    <scope>NUCLEOTIDE SEQUENCE [LARGE SCALE GENOMIC DNA]</scope>
</reference>
<dbReference type="Proteomes" id="UP000249464">
    <property type="component" value="Unassembled WGS sequence"/>
</dbReference>
<proteinExistence type="inferred from homology"/>
<name>A0A2X0M4C7_9BASI</name>
<dbReference type="GO" id="GO:0016757">
    <property type="term" value="F:glycosyltransferase activity"/>
    <property type="evidence" value="ECO:0007669"/>
    <property type="project" value="UniProtKB-KW"/>
</dbReference>
<feature type="transmembrane region" description="Helical" evidence="8">
    <location>
        <begin position="50"/>
        <end position="70"/>
    </location>
</feature>
<evidence type="ECO:0000313" key="9">
    <source>
        <dbReference type="EMBL" id="SGY49733.1"/>
    </source>
</evidence>
<dbReference type="InterPro" id="IPR008166">
    <property type="entry name" value="Glyco_transf_92"/>
</dbReference>
<keyword evidence="7 8" id="KW-0472">Membrane</keyword>
<evidence type="ECO:0000256" key="4">
    <source>
        <dbReference type="ARBA" id="ARBA00022679"/>
    </source>
</evidence>
<feature type="transmembrane region" description="Helical" evidence="8">
    <location>
        <begin position="772"/>
        <end position="793"/>
    </location>
</feature>
<dbReference type="GO" id="GO:0016020">
    <property type="term" value="C:membrane"/>
    <property type="evidence" value="ECO:0007669"/>
    <property type="project" value="UniProtKB-SubCell"/>
</dbReference>
<sequence>MNQWLHLPICQALLSQLPTRRSHGLAVDSALGANSGARDHRDRRHWCTDYRLWFATLLICSICVLTSYHFQAKALMLSWLQQSTSSDSGPLERRPPLKQTIVAGVLSPDSSSGQDFGDDNAINDLPAWADYDAISSFTLPLSNTIVPVTMHHFDVAHLRAPYDQVYLVSAFVDPRPLVVPNARREIIIHAVLTGITLVKETHYPDNVIECSVLIRQPDGTVIATTGRAKSSPAYHFRGGYLTLSQAQIVCSLARIPQLTYDAIAWEKAEIYVSVNPINFSPAPDAFILARSVAALDVDEHRTGRGQGAVCLAPLRGELYSSSVKDHVSYQKSLGFTRIYIYLLDPGPITLSVLRKLASADPDIVLVRWGILKNWVIRSDSLRGTFAVDPSRWNLPGIEPLEPAREALLGMAQSERGVGFWYWGQNLAAQDCYLRSMADGVRWVASVDWDEYLVLQPAGKLTWDVPPRSADPIEAIAPFVQWARDLRRSFNISTQGGYILRPDHRVMVDVDFITEGMLPSCMVFSQSLGRSTCRILSSPPQTPMLEEIMDRFGTWDWLKPGATVPAAFSTPVRNPYLFWGRRSKKVLDPWAYFLDSTHRIEVGYATYVLRDGVCSLTSSIIVNKEMSPSDCIEFVLRAFGGHPVFVPVTKAVVRHRPDFAGQSSEITGSSGSLRHFRVDMSVVLGTLQVTKQLTDFSPMLLSSPESHKVRSNHIRGICKNSTEDWTLVQVMEQSLKRVFEDRIEGTVPSNQRPTPDVVVTTKQVPRPALPSPFAPSTAALLAVIAIPPLVYVLVTRLRYHKRKRLEGYEMSERRRLVKLRVLFFHSIWKLCRRRRFSSDLWEPIIEMDFEGLRASIQESKGRLVSL</sequence>
<evidence type="ECO:0000256" key="1">
    <source>
        <dbReference type="ARBA" id="ARBA00004167"/>
    </source>
</evidence>
<dbReference type="AlphaFoldDB" id="A0A2X0M4C7"/>
<comment type="similarity">
    <text evidence="2">Belongs to the glycosyltransferase 92 family.</text>
</comment>
<gene>
    <name evidence="9" type="primary">BQ5605_C001g00810</name>
    <name evidence="9" type="ORF">BQ5605_C001G00810</name>
</gene>
<evidence type="ECO:0000256" key="8">
    <source>
        <dbReference type="SAM" id="Phobius"/>
    </source>
</evidence>
<keyword evidence="10" id="KW-1185">Reference proteome</keyword>
<evidence type="ECO:0000313" key="10">
    <source>
        <dbReference type="Proteomes" id="UP000249464"/>
    </source>
</evidence>
<keyword evidence="4" id="KW-0808">Transferase</keyword>
<protein>
    <submittedName>
        <fullName evidence="9">BQ5605_C001g00810 protein</fullName>
    </submittedName>
</protein>
<evidence type="ECO:0000256" key="7">
    <source>
        <dbReference type="ARBA" id="ARBA00023136"/>
    </source>
</evidence>
<dbReference type="EMBL" id="FQNC01000043">
    <property type="protein sequence ID" value="SGY49733.1"/>
    <property type="molecule type" value="Genomic_DNA"/>
</dbReference>
<comment type="subcellular location">
    <subcellularLocation>
        <location evidence="1">Membrane</location>
        <topology evidence="1">Single-pass membrane protein</topology>
    </subcellularLocation>
</comment>
<dbReference type="Pfam" id="PF01697">
    <property type="entry name" value="Glyco_transf_92"/>
    <property type="match status" value="1"/>
</dbReference>
<accession>A0A2X0M4C7</accession>
<evidence type="ECO:0000256" key="6">
    <source>
        <dbReference type="ARBA" id="ARBA00022989"/>
    </source>
</evidence>
<dbReference type="GO" id="GO:0005737">
    <property type="term" value="C:cytoplasm"/>
    <property type="evidence" value="ECO:0007669"/>
    <property type="project" value="TreeGrafter"/>
</dbReference>
<keyword evidence="5 8" id="KW-0812">Transmembrane</keyword>
<organism evidence="9 10">
    <name type="scientific">Microbotryum silenes-dioicae</name>
    <dbReference type="NCBI Taxonomy" id="796604"/>
    <lineage>
        <taxon>Eukaryota</taxon>
        <taxon>Fungi</taxon>
        <taxon>Dikarya</taxon>
        <taxon>Basidiomycota</taxon>
        <taxon>Pucciniomycotina</taxon>
        <taxon>Microbotryomycetes</taxon>
        <taxon>Microbotryales</taxon>
        <taxon>Microbotryaceae</taxon>
        <taxon>Microbotryum</taxon>
    </lineage>
</organism>